<gene>
    <name evidence="4" type="ORF">DCF15_06530</name>
</gene>
<accession>A0A2W4XNM5</accession>
<protein>
    <recommendedName>
        <fullName evidence="6">Peptidase C14</fullName>
    </recommendedName>
</protein>
<dbReference type="EMBL" id="QBMP01000046">
    <property type="protein sequence ID" value="PZO57787.1"/>
    <property type="molecule type" value="Genomic_DNA"/>
</dbReference>
<evidence type="ECO:0000313" key="4">
    <source>
        <dbReference type="EMBL" id="PZO57787.1"/>
    </source>
</evidence>
<evidence type="ECO:0000313" key="5">
    <source>
        <dbReference type="Proteomes" id="UP000249794"/>
    </source>
</evidence>
<reference evidence="5" key="1">
    <citation type="submission" date="2018-04" db="EMBL/GenBank/DDBJ databases">
        <authorList>
            <person name="Cornet L."/>
        </authorList>
    </citation>
    <scope>NUCLEOTIDE SEQUENCE [LARGE SCALE GENOMIC DNA]</scope>
</reference>
<dbReference type="Pfam" id="PF20703">
    <property type="entry name" value="nSTAND1"/>
    <property type="match status" value="1"/>
</dbReference>
<organism evidence="4 5">
    <name type="scientific">Phormidesmis priestleyi</name>
    <dbReference type="NCBI Taxonomy" id="268141"/>
    <lineage>
        <taxon>Bacteria</taxon>
        <taxon>Bacillati</taxon>
        <taxon>Cyanobacteriota</taxon>
        <taxon>Cyanophyceae</taxon>
        <taxon>Leptolyngbyales</taxon>
        <taxon>Leptolyngbyaceae</taxon>
        <taxon>Phormidesmis</taxon>
    </lineage>
</organism>
<dbReference type="Pfam" id="PF00656">
    <property type="entry name" value="Peptidase_C14"/>
    <property type="match status" value="1"/>
</dbReference>
<evidence type="ECO:0000259" key="3">
    <source>
        <dbReference type="Pfam" id="PF20703"/>
    </source>
</evidence>
<dbReference type="SUPFAM" id="SSF52129">
    <property type="entry name" value="Caspase-like"/>
    <property type="match status" value="1"/>
</dbReference>
<comment type="caution">
    <text evidence="4">The sequence shown here is derived from an EMBL/GenBank/DDBJ whole genome shotgun (WGS) entry which is preliminary data.</text>
</comment>
<reference evidence="4 5" key="2">
    <citation type="submission" date="2018-06" db="EMBL/GenBank/DDBJ databases">
        <title>Metagenomic assembly of (sub)arctic Cyanobacteria and their associated microbiome from non-axenic cultures.</title>
        <authorList>
            <person name="Baurain D."/>
        </authorList>
    </citation>
    <scope>NUCLEOTIDE SEQUENCE [LARGE SCALE GENOMIC DNA]</scope>
    <source>
        <strain evidence="4">ULC027bin1</strain>
    </source>
</reference>
<evidence type="ECO:0000256" key="1">
    <source>
        <dbReference type="SAM" id="MobiDB-lite"/>
    </source>
</evidence>
<dbReference type="SUPFAM" id="SSF52540">
    <property type="entry name" value="P-loop containing nucleoside triphosphate hydrolases"/>
    <property type="match status" value="1"/>
</dbReference>
<dbReference type="InterPro" id="IPR027417">
    <property type="entry name" value="P-loop_NTPase"/>
</dbReference>
<evidence type="ECO:0000259" key="2">
    <source>
        <dbReference type="Pfam" id="PF00656"/>
    </source>
</evidence>
<sequence>MSRDALIVGINQYQSLPTLSAPAADAEAVAARLQTQGEFRVQRLPEVILKGRATVGNRSKVTTQKLEESLVQLFKPKGNNVANTALFYFSGHGLQREAGIREGYLATSDADPDKGNFGLSLDWLRRLLQQSPVRQIIVILDCCNSGELLNFSEADPGARNGTDRLFMAASREYESAYESLEGKHSVLTGALLSGLDPYQKEGGKITNYGLSEHVSQQLRGEIQQPLFENSGSEIVLTRVSGLKAAFSKTPISTLTRIKQLSFGFCPYRGLSPFDEAHADYFFGREDLTQQLINHVKNNDFCALVGASSSGKTSLLRAGLMHHLRKGNSIPGSEQWQIKLLTPTRHPLKALAAAFATATTDDVQRASQMHQAELLLQKGAGEGLAQLVRASLMKPGITSIPSASKLWLVIDQFEELLTPTTDANDLAERQLFIRALTETLQDPSAPLGIVIGLRADTTDELIPYESFKMLVDLNTVVVTPMSFDQIKAVVQKPAEKMGIELDPIMLYNLAVDTNGAPGELPLIQQTLLELWRRRDVHVKGVRGGAAPKLTMEAYMALGGVKNVMTHRASAIYKSLNAEQQQAARRIFLALCELGEGREDRSRRAFRNELINEGFPAELIDGTLDKLAAERLVVVSQSSIATNCCSEEGVEMPSAAWQTQGDASSPLTTWFLNNVSETAKPILGSPRTVEIIHESLVHDWDLLRTWLAESRSIIRLQRRLESSAQEWDQRHRPKASEYLLGGTQLQETLAFVQLHRNELSGLAQDFIAASRKSQSRLRWRTSMLIPIALIAGMAASILSRWVFPPLTPIEPATTELQSSESSGGDRLQLQNQPATDPQVPDEKASNQKPEPTDEGATTGYVMVPAGKMVSPDNPNQLVDVWLRVPKGAPMPIPIVEAEAAIKPITVGSP</sequence>
<dbReference type="InterPro" id="IPR049052">
    <property type="entry name" value="nSTAND1"/>
</dbReference>
<dbReference type="Gene3D" id="3.40.50.300">
    <property type="entry name" value="P-loop containing nucleotide triphosphate hydrolases"/>
    <property type="match status" value="1"/>
</dbReference>
<name>A0A2W4XNM5_9CYAN</name>
<dbReference type="GO" id="GO:0004197">
    <property type="term" value="F:cysteine-type endopeptidase activity"/>
    <property type="evidence" value="ECO:0007669"/>
    <property type="project" value="InterPro"/>
</dbReference>
<proteinExistence type="predicted"/>
<feature type="domain" description="Novel STAND NTPase 1" evidence="3">
    <location>
        <begin position="266"/>
        <end position="732"/>
    </location>
</feature>
<feature type="compositionally biased region" description="Polar residues" evidence="1">
    <location>
        <begin position="812"/>
        <end position="833"/>
    </location>
</feature>
<dbReference type="AlphaFoldDB" id="A0A2W4XNM5"/>
<dbReference type="Proteomes" id="UP000249794">
    <property type="component" value="Unassembled WGS sequence"/>
</dbReference>
<dbReference type="InterPro" id="IPR011600">
    <property type="entry name" value="Pept_C14_caspase"/>
</dbReference>
<dbReference type="Gene3D" id="3.40.50.1460">
    <property type="match status" value="1"/>
</dbReference>
<evidence type="ECO:0008006" key="6">
    <source>
        <dbReference type="Google" id="ProtNLM"/>
    </source>
</evidence>
<feature type="domain" description="Peptidase C14 caspase" evidence="2">
    <location>
        <begin position="5"/>
        <end position="228"/>
    </location>
</feature>
<dbReference type="GO" id="GO:0006508">
    <property type="term" value="P:proteolysis"/>
    <property type="evidence" value="ECO:0007669"/>
    <property type="project" value="InterPro"/>
</dbReference>
<feature type="region of interest" description="Disordered" evidence="1">
    <location>
        <begin position="812"/>
        <end position="856"/>
    </location>
</feature>
<dbReference type="InterPro" id="IPR029030">
    <property type="entry name" value="Caspase-like_dom_sf"/>
</dbReference>